<evidence type="ECO:0000313" key="5">
    <source>
        <dbReference type="Proteomes" id="UP000829504"/>
    </source>
</evidence>
<evidence type="ECO:0000256" key="1">
    <source>
        <dbReference type="SAM" id="SignalP"/>
    </source>
</evidence>
<dbReference type="EMBL" id="CP094242">
    <property type="protein sequence ID" value="UNV88112.1"/>
    <property type="molecule type" value="Genomic_DNA"/>
</dbReference>
<reference evidence="3 5" key="2">
    <citation type="submission" date="2022-03" db="EMBL/GenBank/DDBJ databases">
        <title>Genome sequencing of Morococcus cerebrosus.</title>
        <authorList>
            <person name="Baek M.-G."/>
            <person name="Yi H."/>
        </authorList>
    </citation>
    <scope>NUCLEOTIDE SEQUENCE [LARGE SCALE GENOMIC DNA]</scope>
    <source>
        <strain evidence="3 5">CIP 81.93</strain>
    </source>
</reference>
<gene>
    <name evidence="2" type="ORF">MCC93_04090</name>
    <name evidence="3" type="ORF">MON37_04075</name>
</gene>
<dbReference type="EMBL" id="JUFZ01000015">
    <property type="protein sequence ID" value="KIC12674.1"/>
    <property type="molecule type" value="Genomic_DNA"/>
</dbReference>
<dbReference type="AlphaFoldDB" id="A0A0C1EKF7"/>
<dbReference type="InterPro" id="IPR049732">
    <property type="entry name" value="Smlt3025-like"/>
</dbReference>
<evidence type="ECO:0000313" key="4">
    <source>
        <dbReference type="Proteomes" id="UP000031390"/>
    </source>
</evidence>
<sequence length="276" mass="32219">MKYFTVKKLYAAFCLLPFLIACNPPQKNDAQAVFDQKESRYPYPHHDTVGNFGGIPIRFSSYITPGPVVSYEDTPSGLSKEWETYDPPPRTLESPLTGFLVIWNLKTDEIFDLRNQTGFDYYDAMDYPENPWVEFSYHADKTPWSLDFLTKKLERDLRYKPTLPEYSFKSTGEKLYGLEVYKQLEPNTNTKTTDTLFIGRDKNGNVTTYISCFDNNKNESINPPCSHNFLSGNNPYITFDASYSRFYLKDWRKIESQSKKILEEFKDNAKHPERKL</sequence>
<dbReference type="Proteomes" id="UP000829504">
    <property type="component" value="Chromosome"/>
</dbReference>
<dbReference type="PROSITE" id="PS51257">
    <property type="entry name" value="PROKAR_LIPOPROTEIN"/>
    <property type="match status" value="1"/>
</dbReference>
<evidence type="ECO:0000313" key="2">
    <source>
        <dbReference type="EMBL" id="KIC12674.1"/>
    </source>
</evidence>
<dbReference type="Proteomes" id="UP000031390">
    <property type="component" value="Unassembled WGS sequence"/>
</dbReference>
<evidence type="ECO:0008006" key="6">
    <source>
        <dbReference type="Google" id="ProtNLM"/>
    </source>
</evidence>
<reference evidence="2 4" key="1">
    <citation type="submission" date="2014-12" db="EMBL/GenBank/DDBJ databases">
        <title>Genome sequence of Morococcus cerebrosus.</title>
        <authorList>
            <person name="Shin S.-K."/>
            <person name="Yi H."/>
        </authorList>
    </citation>
    <scope>NUCLEOTIDE SEQUENCE [LARGE SCALE GENOMIC DNA]</scope>
    <source>
        <strain evidence="2 4">CIP 81.93</strain>
    </source>
</reference>
<proteinExistence type="predicted"/>
<keyword evidence="5" id="KW-1185">Reference proteome</keyword>
<feature type="chain" id="PRO_5002130733" description="Lipoprotein" evidence="1">
    <location>
        <begin position="24"/>
        <end position="276"/>
    </location>
</feature>
<organism evidence="2 4">
    <name type="scientific">Morococcus cerebrosus</name>
    <dbReference type="NCBI Taxonomy" id="1056807"/>
    <lineage>
        <taxon>Bacteria</taxon>
        <taxon>Pseudomonadati</taxon>
        <taxon>Pseudomonadota</taxon>
        <taxon>Betaproteobacteria</taxon>
        <taxon>Neisseriales</taxon>
        <taxon>Neisseriaceae</taxon>
        <taxon>Morococcus</taxon>
    </lineage>
</organism>
<keyword evidence="1" id="KW-0732">Signal</keyword>
<name>A0A0C1EKF7_9NEIS</name>
<dbReference type="CDD" id="cd20897">
    <property type="entry name" value="Smlt3025-like"/>
    <property type="match status" value="1"/>
</dbReference>
<evidence type="ECO:0000313" key="3">
    <source>
        <dbReference type="EMBL" id="UNV88112.1"/>
    </source>
</evidence>
<feature type="signal peptide" evidence="1">
    <location>
        <begin position="1"/>
        <end position="23"/>
    </location>
</feature>
<accession>A0A0C1EKF7</accession>
<dbReference type="RefSeq" id="WP_039405286.1">
    <property type="nucleotide sequence ID" value="NZ_CP094242.1"/>
</dbReference>
<protein>
    <recommendedName>
        <fullName evidence="6">Lipoprotein</fullName>
    </recommendedName>
</protein>